<dbReference type="AlphaFoldDB" id="A0A6H0UEN1"/>
<organism evidence="3 4">
    <name type="scientific">Pseudolactococcus raffinolactis</name>
    <dbReference type="NCBI Taxonomy" id="1366"/>
    <lineage>
        <taxon>Bacteria</taxon>
        <taxon>Bacillati</taxon>
        <taxon>Bacillota</taxon>
        <taxon>Bacilli</taxon>
        <taxon>Lactobacillales</taxon>
        <taxon>Streptococcaceae</taxon>
        <taxon>Pseudolactococcus</taxon>
    </lineage>
</organism>
<evidence type="ECO:0000313" key="4">
    <source>
        <dbReference type="Proteomes" id="UP000501945"/>
    </source>
</evidence>
<evidence type="ECO:0000313" key="3">
    <source>
        <dbReference type="EMBL" id="QIW54650.1"/>
    </source>
</evidence>
<dbReference type="RefSeq" id="WP_167839084.1">
    <property type="nucleotide sequence ID" value="NZ_CP047616.1"/>
</dbReference>
<dbReference type="Proteomes" id="UP000501945">
    <property type="component" value="Chromosome"/>
</dbReference>
<feature type="domain" description="Replication-associated protein ORF2/G2P" evidence="2">
    <location>
        <begin position="77"/>
        <end position="193"/>
    </location>
</feature>
<feature type="region of interest" description="Disordered" evidence="1">
    <location>
        <begin position="264"/>
        <end position="287"/>
    </location>
</feature>
<reference evidence="3 4" key="1">
    <citation type="submission" date="2019-12" db="EMBL/GenBank/DDBJ databases">
        <title>Whole genome sequences of Lactococcus raffinolactis strains isolated from sewage.</title>
        <authorList>
            <person name="Ybazeta G."/>
            <person name="Ross M."/>
            <person name="Brabant-Kirwan D."/>
            <person name="Saleh M."/>
            <person name="Dillon J.A."/>
            <person name="Splinter K."/>
            <person name="Nokhbeh R."/>
        </authorList>
    </citation>
    <scope>NUCLEOTIDE SEQUENCE [LARGE SCALE GENOMIC DNA]</scope>
    <source>
        <strain evidence="3 4">Lr_19_5</strain>
    </source>
</reference>
<protein>
    <recommendedName>
        <fullName evidence="2">Replication-associated protein ORF2/G2P domain-containing protein</fullName>
    </recommendedName>
</protein>
<accession>A0A6H0UEN1</accession>
<dbReference type="EMBL" id="CP047616">
    <property type="protein sequence ID" value="QIW54650.1"/>
    <property type="molecule type" value="Genomic_DNA"/>
</dbReference>
<evidence type="ECO:0000256" key="1">
    <source>
        <dbReference type="SAM" id="MobiDB-lite"/>
    </source>
</evidence>
<feature type="compositionally biased region" description="Polar residues" evidence="1">
    <location>
        <begin position="268"/>
        <end position="287"/>
    </location>
</feature>
<dbReference type="InterPro" id="IPR056906">
    <property type="entry name" value="ORF2/G2P_dom"/>
</dbReference>
<gene>
    <name evidence="3" type="ORF">GU336_11150</name>
</gene>
<sequence>MTILYDAKVIRFENHIEIIRYGESRIRVSEEGNYFKKKVPDTDDINEEEKKKLRLLQQAFRIKRKIKYYCVANEFDLFWTLTFDDRKVNAKNYEYSRKQLQAWLKYQREKYGKFDYLFIPELHKSGRIHFHGVTGRFSPLLKEARYPKSNRLIKKKGVQIYNAENWNKGFSTVSKIQSREKSSSYITKYITKELLENPSAYHQPRYFVSRGLKKPEISFEKLSDDYFSNFSPSFVIGTKNLCTNEFEAEISIYQIDVNEDGEIYQKNPPETTWKSRNVKSSDGNQSS</sequence>
<name>A0A6H0UEN1_9LACT</name>
<evidence type="ECO:0000259" key="2">
    <source>
        <dbReference type="Pfam" id="PF23343"/>
    </source>
</evidence>
<proteinExistence type="predicted"/>
<dbReference type="Pfam" id="PF23343">
    <property type="entry name" value="REP_ORF2-G2P"/>
    <property type="match status" value="1"/>
</dbReference>